<reference evidence="2 3" key="1">
    <citation type="submission" date="2020-06" db="EMBL/GenBank/DDBJ databases">
        <title>Transcriptomic and genomic resources for Thalictrum thalictroides and T. hernandezii: Facilitating candidate gene discovery in an emerging model plant lineage.</title>
        <authorList>
            <person name="Arias T."/>
            <person name="Riano-Pachon D.M."/>
            <person name="Di Stilio V.S."/>
        </authorList>
    </citation>
    <scope>NUCLEOTIDE SEQUENCE [LARGE SCALE GENOMIC DNA]</scope>
    <source>
        <strain evidence="3">cv. WT478/WT964</strain>
        <tissue evidence="2">Leaves</tissue>
    </source>
</reference>
<dbReference type="EMBL" id="JABWDY010037165">
    <property type="protein sequence ID" value="KAF5180619.1"/>
    <property type="molecule type" value="Genomic_DNA"/>
</dbReference>
<gene>
    <name evidence="2" type="ORF">FRX31_029794</name>
</gene>
<proteinExistence type="predicted"/>
<dbReference type="AlphaFoldDB" id="A0A7J6V6A5"/>
<evidence type="ECO:0000313" key="2">
    <source>
        <dbReference type="EMBL" id="KAF5180619.1"/>
    </source>
</evidence>
<evidence type="ECO:0000256" key="1">
    <source>
        <dbReference type="SAM" id="MobiDB-lite"/>
    </source>
</evidence>
<feature type="compositionally biased region" description="Basic and acidic residues" evidence="1">
    <location>
        <begin position="58"/>
        <end position="68"/>
    </location>
</feature>
<comment type="caution">
    <text evidence="2">The sequence shown here is derived from an EMBL/GenBank/DDBJ whole genome shotgun (WGS) entry which is preliminary data.</text>
</comment>
<sequence>MDITGDMPDSIWIEGQSNLPGLWLSIHYPNFLYCSSCSMIGHSWEYCKKRKGVSSPKPIHEKDSDPKPKAVQKSVSQSNTANNLVVANVFQVLLSIDEEDSEDVIPDNQAIVMEIDNSKTTTQKIVNANPQAISNAIDSQKDINPPKSVEIEDNITV</sequence>
<feature type="region of interest" description="Disordered" evidence="1">
    <location>
        <begin position="52"/>
        <end position="78"/>
    </location>
</feature>
<dbReference type="Proteomes" id="UP000554482">
    <property type="component" value="Unassembled WGS sequence"/>
</dbReference>
<dbReference type="OrthoDB" id="1939300at2759"/>
<keyword evidence="3" id="KW-1185">Reference proteome</keyword>
<organism evidence="2 3">
    <name type="scientific">Thalictrum thalictroides</name>
    <name type="common">Rue-anemone</name>
    <name type="synonym">Anemone thalictroides</name>
    <dbReference type="NCBI Taxonomy" id="46969"/>
    <lineage>
        <taxon>Eukaryota</taxon>
        <taxon>Viridiplantae</taxon>
        <taxon>Streptophyta</taxon>
        <taxon>Embryophyta</taxon>
        <taxon>Tracheophyta</taxon>
        <taxon>Spermatophyta</taxon>
        <taxon>Magnoliopsida</taxon>
        <taxon>Ranunculales</taxon>
        <taxon>Ranunculaceae</taxon>
        <taxon>Thalictroideae</taxon>
        <taxon>Thalictrum</taxon>
    </lineage>
</organism>
<protein>
    <submittedName>
        <fullName evidence="2">Uncharacterized protein</fullName>
    </submittedName>
</protein>
<evidence type="ECO:0000313" key="3">
    <source>
        <dbReference type="Proteomes" id="UP000554482"/>
    </source>
</evidence>
<name>A0A7J6V6A5_THATH</name>
<accession>A0A7J6V6A5</accession>